<gene>
    <name evidence="7" type="primary">murD</name>
    <name evidence="9" type="ORF">IMC76_02420</name>
</gene>
<dbReference type="GO" id="GO:0071555">
    <property type="term" value="P:cell wall organization"/>
    <property type="evidence" value="ECO:0007669"/>
    <property type="project" value="UniProtKB-KW"/>
</dbReference>
<dbReference type="EMBL" id="CP063078">
    <property type="protein sequence ID" value="QOQ87687.1"/>
    <property type="molecule type" value="Genomic_DNA"/>
</dbReference>
<dbReference type="GO" id="GO:0009252">
    <property type="term" value="P:peptidoglycan biosynthetic process"/>
    <property type="evidence" value="ECO:0007669"/>
    <property type="project" value="UniProtKB-UniRule"/>
</dbReference>
<feature type="domain" description="Mur ligase central" evidence="8">
    <location>
        <begin position="90"/>
        <end position="191"/>
    </location>
</feature>
<reference evidence="9 10" key="1">
    <citation type="submission" date="2020-10" db="EMBL/GenBank/DDBJ databases">
        <title>Campylobacter and Helicobacter PacBio genomes.</title>
        <authorList>
            <person name="Lane C."/>
        </authorList>
    </citation>
    <scope>NUCLEOTIDE SEQUENCE [LARGE SCALE GENOMIC DNA]</scope>
    <source>
        <strain evidence="9 10">2016D-0077</strain>
    </source>
</reference>
<dbReference type="Proteomes" id="UP000594749">
    <property type="component" value="Chromosome"/>
</dbReference>
<evidence type="ECO:0000256" key="6">
    <source>
        <dbReference type="ARBA" id="ARBA00022840"/>
    </source>
</evidence>
<evidence type="ECO:0000256" key="5">
    <source>
        <dbReference type="ARBA" id="ARBA00022741"/>
    </source>
</evidence>
<name>A0A7M1LGG5_9BACT</name>
<dbReference type="PANTHER" id="PTHR43692:SF1">
    <property type="entry name" value="UDP-N-ACETYLMURAMOYLALANINE--D-GLUTAMATE LIGASE"/>
    <property type="match status" value="1"/>
</dbReference>
<dbReference type="Gene3D" id="3.90.190.20">
    <property type="entry name" value="Mur ligase, C-terminal domain"/>
    <property type="match status" value="1"/>
</dbReference>
<dbReference type="Pfam" id="PF08245">
    <property type="entry name" value="Mur_ligase_M"/>
    <property type="match status" value="1"/>
</dbReference>
<dbReference type="InterPro" id="IPR005762">
    <property type="entry name" value="MurD"/>
</dbReference>
<comment type="similarity">
    <text evidence="7">Belongs to the MurCDEF family.</text>
</comment>
<dbReference type="GO" id="GO:0008764">
    <property type="term" value="F:UDP-N-acetylmuramoylalanine-D-glutamate ligase activity"/>
    <property type="evidence" value="ECO:0007669"/>
    <property type="project" value="UniProtKB-UniRule"/>
</dbReference>
<dbReference type="GO" id="GO:0005737">
    <property type="term" value="C:cytoplasm"/>
    <property type="evidence" value="ECO:0007669"/>
    <property type="project" value="UniProtKB-SubCell"/>
</dbReference>
<keyword evidence="7" id="KW-0132">Cell division</keyword>
<keyword evidence="7" id="KW-0133">Cell shape</keyword>
<dbReference type="UniPathway" id="UPA00219"/>
<sequence length="397" mass="44431">MAKSLFGYGVTTKALASSGEWEIFDDKFSEISKDEFGNLLKPVSEFDPLKSNLEIPSPGFPKDHTLVKKARNLISEYDYFKDTSPVKIWISGTNGKTTTTQMTELLLRKFGGAMGGNVGTPLAKLDKTAKFWILETSSFTIHYTKFSAPKIYALLPITPDHLSWHGSMDEYVKTKLKPLSMMDQSSVAIIPKIYANTPTKAKIFGYENDSDLAEICDVDIKDVKFKVPFLEDALMALCVSKFATGVANFELLNSFEIDKNRVEEFHDKFSRLWVNDTKATNLDACLKAVDRYKDKKIYLILGGDDKGVDLTPLFENFKNLNLEIYAIGSSVDKIMTLSNKFGYKAYKSDILENAVNEISKSLKLGEVALLSPACASLDQFSSYAQRGDKFKECVLKI</sequence>
<comment type="pathway">
    <text evidence="2 7">Cell wall biogenesis; peptidoglycan biosynthesis.</text>
</comment>
<accession>A0A7M1LGG5</accession>
<evidence type="ECO:0000256" key="1">
    <source>
        <dbReference type="ARBA" id="ARBA00004496"/>
    </source>
</evidence>
<keyword evidence="7" id="KW-0961">Cell wall biogenesis/degradation</keyword>
<organism evidence="9 10">
    <name type="scientific">Campylobacter corcagiensis</name>
    <dbReference type="NCBI Taxonomy" id="1448857"/>
    <lineage>
        <taxon>Bacteria</taxon>
        <taxon>Pseudomonadati</taxon>
        <taxon>Campylobacterota</taxon>
        <taxon>Epsilonproteobacteria</taxon>
        <taxon>Campylobacterales</taxon>
        <taxon>Campylobacteraceae</taxon>
        <taxon>Campylobacter</taxon>
    </lineage>
</organism>
<dbReference type="InterPro" id="IPR036615">
    <property type="entry name" value="Mur_ligase_C_dom_sf"/>
</dbReference>
<dbReference type="GO" id="GO:0005524">
    <property type="term" value="F:ATP binding"/>
    <property type="evidence" value="ECO:0007669"/>
    <property type="project" value="UniProtKB-UniRule"/>
</dbReference>
<evidence type="ECO:0000259" key="8">
    <source>
        <dbReference type="Pfam" id="PF08245"/>
    </source>
</evidence>
<comment type="function">
    <text evidence="7">Cell wall formation. Catalyzes the addition of glutamate to the nucleotide precursor UDP-N-acetylmuramoyl-L-alanine (UMA).</text>
</comment>
<dbReference type="InterPro" id="IPR036565">
    <property type="entry name" value="Mur-like_cat_sf"/>
</dbReference>
<proteinExistence type="inferred from homology"/>
<dbReference type="PANTHER" id="PTHR43692">
    <property type="entry name" value="UDP-N-ACETYLMURAMOYLALANINE--D-GLUTAMATE LIGASE"/>
    <property type="match status" value="1"/>
</dbReference>
<dbReference type="Gene3D" id="3.40.1190.10">
    <property type="entry name" value="Mur-like, catalytic domain"/>
    <property type="match status" value="1"/>
</dbReference>
<dbReference type="RefSeq" id="WP_025802630.1">
    <property type="nucleotide sequence ID" value="NZ_CP053842.1"/>
</dbReference>
<dbReference type="SUPFAM" id="SSF53244">
    <property type="entry name" value="MurD-like peptide ligases, peptide-binding domain"/>
    <property type="match status" value="1"/>
</dbReference>
<evidence type="ECO:0000313" key="9">
    <source>
        <dbReference type="EMBL" id="QOQ87687.1"/>
    </source>
</evidence>
<protein>
    <recommendedName>
        <fullName evidence="7">UDP-N-acetylmuramoylalanine--D-glutamate ligase</fullName>
        <ecNumber evidence="7">6.3.2.9</ecNumber>
    </recommendedName>
    <alternativeName>
        <fullName evidence="7">D-glutamic acid-adding enzyme</fullName>
    </alternativeName>
    <alternativeName>
        <fullName evidence="7">UDP-N-acetylmuramoyl-L-alanyl-D-glutamate synthetase</fullName>
    </alternativeName>
</protein>
<evidence type="ECO:0000256" key="7">
    <source>
        <dbReference type="HAMAP-Rule" id="MF_00639"/>
    </source>
</evidence>
<keyword evidence="4 7" id="KW-0436">Ligase</keyword>
<evidence type="ECO:0000256" key="4">
    <source>
        <dbReference type="ARBA" id="ARBA00022598"/>
    </source>
</evidence>
<dbReference type="SUPFAM" id="SSF53623">
    <property type="entry name" value="MurD-like peptide ligases, catalytic domain"/>
    <property type="match status" value="1"/>
</dbReference>
<evidence type="ECO:0000256" key="3">
    <source>
        <dbReference type="ARBA" id="ARBA00022490"/>
    </source>
</evidence>
<comment type="catalytic activity">
    <reaction evidence="7">
        <text>UDP-N-acetyl-alpha-D-muramoyl-L-alanine + D-glutamate + ATP = UDP-N-acetyl-alpha-D-muramoyl-L-alanyl-D-glutamate + ADP + phosphate + H(+)</text>
        <dbReference type="Rhea" id="RHEA:16429"/>
        <dbReference type="ChEBI" id="CHEBI:15378"/>
        <dbReference type="ChEBI" id="CHEBI:29986"/>
        <dbReference type="ChEBI" id="CHEBI:30616"/>
        <dbReference type="ChEBI" id="CHEBI:43474"/>
        <dbReference type="ChEBI" id="CHEBI:83898"/>
        <dbReference type="ChEBI" id="CHEBI:83900"/>
        <dbReference type="ChEBI" id="CHEBI:456216"/>
        <dbReference type="EC" id="6.3.2.9"/>
    </reaction>
</comment>
<keyword evidence="5 7" id="KW-0547">Nucleotide-binding</keyword>
<keyword evidence="6 7" id="KW-0067">ATP-binding</keyword>
<dbReference type="NCBIfam" id="TIGR01087">
    <property type="entry name" value="murD"/>
    <property type="match status" value="1"/>
</dbReference>
<comment type="subcellular location">
    <subcellularLocation>
        <location evidence="1 7">Cytoplasm</location>
    </subcellularLocation>
</comment>
<dbReference type="OrthoDB" id="9809796at2"/>
<dbReference type="GO" id="GO:0008360">
    <property type="term" value="P:regulation of cell shape"/>
    <property type="evidence" value="ECO:0007669"/>
    <property type="project" value="UniProtKB-KW"/>
</dbReference>
<keyword evidence="10" id="KW-1185">Reference proteome</keyword>
<evidence type="ECO:0000256" key="2">
    <source>
        <dbReference type="ARBA" id="ARBA00004752"/>
    </source>
</evidence>
<dbReference type="GO" id="GO:0051301">
    <property type="term" value="P:cell division"/>
    <property type="evidence" value="ECO:0007669"/>
    <property type="project" value="UniProtKB-KW"/>
</dbReference>
<dbReference type="InterPro" id="IPR013221">
    <property type="entry name" value="Mur_ligase_cen"/>
</dbReference>
<keyword evidence="7" id="KW-0573">Peptidoglycan synthesis</keyword>
<dbReference type="EC" id="6.3.2.9" evidence="7"/>
<keyword evidence="3 7" id="KW-0963">Cytoplasm</keyword>
<feature type="binding site" evidence="7">
    <location>
        <begin position="92"/>
        <end position="98"/>
    </location>
    <ligand>
        <name>ATP</name>
        <dbReference type="ChEBI" id="CHEBI:30616"/>
    </ligand>
</feature>
<dbReference type="AlphaFoldDB" id="A0A7M1LGG5"/>
<dbReference type="HAMAP" id="MF_00639">
    <property type="entry name" value="MurD"/>
    <property type="match status" value="1"/>
</dbReference>
<evidence type="ECO:0000313" key="10">
    <source>
        <dbReference type="Proteomes" id="UP000594749"/>
    </source>
</evidence>
<keyword evidence="7" id="KW-0131">Cell cycle</keyword>